<dbReference type="Gene3D" id="3.40.50.300">
    <property type="entry name" value="P-loop containing nucleotide triphosphate hydrolases"/>
    <property type="match status" value="1"/>
</dbReference>
<dbReference type="SUPFAM" id="SSF46894">
    <property type="entry name" value="C-terminal effector domain of the bipartite response regulators"/>
    <property type="match status" value="1"/>
</dbReference>
<keyword evidence="3" id="KW-1185">Reference proteome</keyword>
<dbReference type="EMBL" id="BAABAL010000013">
    <property type="protein sequence ID" value="GAA4011560.1"/>
    <property type="molecule type" value="Genomic_DNA"/>
</dbReference>
<accession>A0ABP7SGZ0</accession>
<comment type="caution">
    <text evidence="2">The sequence shown here is derived from an EMBL/GenBank/DDBJ whole genome shotgun (WGS) entry which is preliminary data.</text>
</comment>
<dbReference type="SMART" id="SM00421">
    <property type="entry name" value="HTH_LUXR"/>
    <property type="match status" value="1"/>
</dbReference>
<dbReference type="PRINTS" id="PR00364">
    <property type="entry name" value="DISEASERSIST"/>
</dbReference>
<evidence type="ECO:0000313" key="2">
    <source>
        <dbReference type="EMBL" id="GAA4011560.1"/>
    </source>
</evidence>
<dbReference type="InterPro" id="IPR036388">
    <property type="entry name" value="WH-like_DNA-bd_sf"/>
</dbReference>
<reference evidence="3" key="1">
    <citation type="journal article" date="2019" name="Int. J. Syst. Evol. Microbiol.">
        <title>The Global Catalogue of Microorganisms (GCM) 10K type strain sequencing project: providing services to taxonomists for standard genome sequencing and annotation.</title>
        <authorList>
            <consortium name="The Broad Institute Genomics Platform"/>
            <consortium name="The Broad Institute Genome Sequencing Center for Infectious Disease"/>
            <person name="Wu L."/>
            <person name="Ma J."/>
        </authorList>
    </citation>
    <scope>NUCLEOTIDE SEQUENCE [LARGE SCALE GENOMIC DNA]</scope>
    <source>
        <strain evidence="3">JCM 17342</strain>
    </source>
</reference>
<dbReference type="InterPro" id="IPR002182">
    <property type="entry name" value="NB-ARC"/>
</dbReference>
<dbReference type="InterPro" id="IPR016032">
    <property type="entry name" value="Sig_transdc_resp-reg_C-effctor"/>
</dbReference>
<protein>
    <submittedName>
        <fullName evidence="2">LuxR family transcriptional regulator</fullName>
    </submittedName>
</protein>
<gene>
    <name evidence="2" type="ORF">GCM10022247_37490</name>
</gene>
<feature type="domain" description="HTH luxR-type" evidence="1">
    <location>
        <begin position="699"/>
        <end position="764"/>
    </location>
</feature>
<dbReference type="PRINTS" id="PR00038">
    <property type="entry name" value="HTHLUXR"/>
</dbReference>
<dbReference type="PROSITE" id="PS00622">
    <property type="entry name" value="HTH_LUXR_1"/>
    <property type="match status" value="1"/>
</dbReference>
<dbReference type="CDD" id="cd06170">
    <property type="entry name" value="LuxR_C_like"/>
    <property type="match status" value="1"/>
</dbReference>
<sequence length="770" mass="82033">MELAGVGLTSLVGRDELLDALAASVRAGARLTSLSGAGGVGKTRLALALLNKVAGDFDLAAVVHLADLDPSEDAVTAVGQSIVAALGVTDHQSQRRPVEILLERLQGQRVLLVLDNAEHILDPVADVVIALLTEAPGLSVVATTRHRLDLPPERVIAVPPVTIPEVGATPEEARGSQALSLLLERAGDAGFPAVVEGTPAWEAVVELARWSGGLPLVIELIAAQMGVLGPEKTLQRLDGGRLLTTTARRAQPHHRTLTKALDISWALCTPAQRLLWARLAVFSGGFDLEAAEEVCGRGDSADVLSPLGELVRHSVVVVTGDGRYHQLQPLREYGLRHLDAFGETDELRARHCDWVRRLVATAAAEWFGPDELEWLARLHREVPNIRSAVGWCVATRTAAAVETGLAIVSDVMRTRVQFFAALQSTTCGWMYDLLAIRLENDARPAPTPSLLAAQAALGFTFIAIGDTERGTRHLALCREVAAQLGAESAPPVLFLEGCHRTLNLDDPSGLSLLREARDAFRAAGALADGQMASLMLAVGAGLSGPTDVADEAAADCLADAERHGAPWARTWALWVQGLPALTAPRYVLHECLPAQIAMGDRWGTTWTVQAGAWWRARVGQPEDAARLLGGCVGMQERHGVGLGGLPLFRRQREQAERRIVAAIGEAAFRSAFIDGTELTTEEVYELALRPVGVPGAPLPAANAAELTTAERRVAALVSGGLSNGQIAEELHVSKRTVETHVGRIFGKLHLANRAQLAAWYLGRSGDEPPA</sequence>
<dbReference type="InterPro" id="IPR000792">
    <property type="entry name" value="Tscrpt_reg_LuxR_C"/>
</dbReference>
<organism evidence="2 3">
    <name type="scientific">Allokutzneria multivorans</name>
    <dbReference type="NCBI Taxonomy" id="1142134"/>
    <lineage>
        <taxon>Bacteria</taxon>
        <taxon>Bacillati</taxon>
        <taxon>Actinomycetota</taxon>
        <taxon>Actinomycetes</taxon>
        <taxon>Pseudonocardiales</taxon>
        <taxon>Pseudonocardiaceae</taxon>
        <taxon>Allokutzneria</taxon>
    </lineage>
</organism>
<dbReference type="Gene3D" id="1.10.10.10">
    <property type="entry name" value="Winged helix-like DNA-binding domain superfamily/Winged helix DNA-binding domain"/>
    <property type="match status" value="1"/>
</dbReference>
<dbReference type="PANTHER" id="PTHR47691:SF3">
    <property type="entry name" value="HTH-TYPE TRANSCRIPTIONAL REGULATOR RV0890C-RELATED"/>
    <property type="match status" value="1"/>
</dbReference>
<dbReference type="PANTHER" id="PTHR47691">
    <property type="entry name" value="REGULATOR-RELATED"/>
    <property type="match status" value="1"/>
</dbReference>
<dbReference type="SUPFAM" id="SSF52540">
    <property type="entry name" value="P-loop containing nucleoside triphosphate hydrolases"/>
    <property type="match status" value="1"/>
</dbReference>
<dbReference type="Pfam" id="PF00196">
    <property type="entry name" value="GerE"/>
    <property type="match status" value="1"/>
</dbReference>
<name>A0ABP7SGZ0_9PSEU</name>
<evidence type="ECO:0000259" key="1">
    <source>
        <dbReference type="PROSITE" id="PS50043"/>
    </source>
</evidence>
<dbReference type="PROSITE" id="PS50043">
    <property type="entry name" value="HTH_LUXR_2"/>
    <property type="match status" value="1"/>
</dbReference>
<evidence type="ECO:0000313" key="3">
    <source>
        <dbReference type="Proteomes" id="UP001501747"/>
    </source>
</evidence>
<dbReference type="InterPro" id="IPR027417">
    <property type="entry name" value="P-loop_NTPase"/>
</dbReference>
<dbReference type="Pfam" id="PF00931">
    <property type="entry name" value="NB-ARC"/>
    <property type="match status" value="1"/>
</dbReference>
<proteinExistence type="predicted"/>
<dbReference type="Proteomes" id="UP001501747">
    <property type="component" value="Unassembled WGS sequence"/>
</dbReference>